<dbReference type="GO" id="GO:0015562">
    <property type="term" value="F:efflux transmembrane transporter activity"/>
    <property type="evidence" value="ECO:0007669"/>
    <property type="project" value="InterPro"/>
</dbReference>
<dbReference type="PANTHER" id="PTHR30026">
    <property type="entry name" value="OUTER MEMBRANE PROTEIN TOLC"/>
    <property type="match status" value="1"/>
</dbReference>
<keyword evidence="4" id="KW-0812">Transmembrane</keyword>
<organism evidence="8">
    <name type="scientific">gut metagenome</name>
    <dbReference type="NCBI Taxonomy" id="749906"/>
    <lineage>
        <taxon>unclassified sequences</taxon>
        <taxon>metagenomes</taxon>
        <taxon>organismal metagenomes</taxon>
    </lineage>
</organism>
<keyword evidence="5" id="KW-0472">Membrane</keyword>
<feature type="coiled-coil region" evidence="7">
    <location>
        <begin position="103"/>
        <end position="133"/>
    </location>
</feature>
<keyword evidence="2" id="KW-0813">Transport</keyword>
<dbReference type="AlphaFoldDB" id="J9D682"/>
<evidence type="ECO:0000256" key="6">
    <source>
        <dbReference type="ARBA" id="ARBA00023237"/>
    </source>
</evidence>
<dbReference type="EMBL" id="AMCI01000667">
    <property type="protein sequence ID" value="EJX08241.1"/>
    <property type="molecule type" value="Genomic_DNA"/>
</dbReference>
<evidence type="ECO:0000256" key="5">
    <source>
        <dbReference type="ARBA" id="ARBA00023136"/>
    </source>
</evidence>
<keyword evidence="3" id="KW-1134">Transmembrane beta strand</keyword>
<protein>
    <submittedName>
        <fullName evidence="8">Outer membrane efflux protein</fullName>
    </submittedName>
</protein>
<comment type="subcellular location">
    <subcellularLocation>
        <location evidence="1">Cell outer membrane</location>
    </subcellularLocation>
</comment>
<evidence type="ECO:0000256" key="7">
    <source>
        <dbReference type="SAM" id="Coils"/>
    </source>
</evidence>
<dbReference type="InterPro" id="IPR003423">
    <property type="entry name" value="OMP_efflux"/>
</dbReference>
<dbReference type="GO" id="GO:1990281">
    <property type="term" value="C:efflux pump complex"/>
    <property type="evidence" value="ECO:0007669"/>
    <property type="project" value="TreeGrafter"/>
</dbReference>
<evidence type="ECO:0000256" key="2">
    <source>
        <dbReference type="ARBA" id="ARBA00022448"/>
    </source>
</evidence>
<name>J9D682_9ZZZZ</name>
<accession>J9D682</accession>
<dbReference type="Gene3D" id="1.20.1600.10">
    <property type="entry name" value="Outer membrane efflux proteins (OEP)"/>
    <property type="match status" value="1"/>
</dbReference>
<evidence type="ECO:0000256" key="3">
    <source>
        <dbReference type="ARBA" id="ARBA00022452"/>
    </source>
</evidence>
<dbReference type="Pfam" id="PF02321">
    <property type="entry name" value="OEP"/>
    <property type="match status" value="1"/>
</dbReference>
<proteinExistence type="predicted"/>
<keyword evidence="6" id="KW-0998">Cell outer membrane</keyword>
<comment type="caution">
    <text evidence="8">The sequence shown here is derived from an EMBL/GenBank/DDBJ whole genome shotgun (WGS) entry which is preliminary data.</text>
</comment>
<dbReference type="GO" id="GO:0015288">
    <property type="term" value="F:porin activity"/>
    <property type="evidence" value="ECO:0007669"/>
    <property type="project" value="TreeGrafter"/>
</dbReference>
<keyword evidence="7" id="KW-0175">Coiled coil</keyword>
<dbReference type="SUPFAM" id="SSF56954">
    <property type="entry name" value="Outer membrane efflux proteins (OEP)"/>
    <property type="match status" value="1"/>
</dbReference>
<dbReference type="PANTHER" id="PTHR30026:SF20">
    <property type="entry name" value="OUTER MEMBRANE PROTEIN TOLC"/>
    <property type="match status" value="1"/>
</dbReference>
<feature type="coiled-coil region" evidence="7">
    <location>
        <begin position="192"/>
        <end position="219"/>
    </location>
</feature>
<evidence type="ECO:0000313" key="8">
    <source>
        <dbReference type="EMBL" id="EJX08241.1"/>
    </source>
</evidence>
<sequence length="319" mass="36559">MYHIQLNKVLEAQVATAKENLKLVQRQFELGQKGYADVVQMEADLADWEYQLLADRNVKNEVLLDLKALLYWPLAGTLMVDTHTAEEPQLSLTEGEETKAAALAYAQNALPRAEQALAELKQAKWNLHTARGQFLPNLSVSGGWSTRYYTYPGNKDYKAPSFATQWRNNGGEYIQFSLSFPIYTQLSRFSNLSRKKNDYRRMQANLKQVQQEVATEVERAFQDCEGAQLAFLQAQKRLAVQAEAFKLNEKQLAHGLVSPITFRTIANAYHNAQAERLNALLRYYLKRSIVKYYQGISYLEQQNKIMDVIKERKKVGDCC</sequence>
<dbReference type="InterPro" id="IPR051906">
    <property type="entry name" value="TolC-like"/>
</dbReference>
<reference evidence="8" key="1">
    <citation type="journal article" date="2012" name="PLoS ONE">
        <title>Gene sets for utilization of primary and secondary nutrition supplies in the distal gut of endangered iberian lynx.</title>
        <authorList>
            <person name="Alcaide M."/>
            <person name="Messina E."/>
            <person name="Richter M."/>
            <person name="Bargiela R."/>
            <person name="Peplies J."/>
            <person name="Huws S.A."/>
            <person name="Newbold C.J."/>
            <person name="Golyshin P.N."/>
            <person name="Simon M.A."/>
            <person name="Lopez G."/>
            <person name="Yakimov M.M."/>
            <person name="Ferrer M."/>
        </authorList>
    </citation>
    <scope>NUCLEOTIDE SEQUENCE</scope>
</reference>
<gene>
    <name evidence="8" type="ORF">EVA_03650</name>
</gene>
<evidence type="ECO:0000256" key="1">
    <source>
        <dbReference type="ARBA" id="ARBA00004442"/>
    </source>
</evidence>
<dbReference type="GO" id="GO:0009279">
    <property type="term" value="C:cell outer membrane"/>
    <property type="evidence" value="ECO:0007669"/>
    <property type="project" value="UniProtKB-SubCell"/>
</dbReference>
<evidence type="ECO:0000256" key="4">
    <source>
        <dbReference type="ARBA" id="ARBA00022692"/>
    </source>
</evidence>